<evidence type="ECO:0000256" key="12">
    <source>
        <dbReference type="ARBA" id="ARBA00032533"/>
    </source>
</evidence>
<dbReference type="EMBL" id="JAMKOV010000002">
    <property type="protein sequence ID" value="KAI8042326.1"/>
    <property type="molecule type" value="Genomic_DNA"/>
</dbReference>
<dbReference type="GO" id="GO:0030915">
    <property type="term" value="C:Smc5-Smc6 complex"/>
    <property type="evidence" value="ECO:0007669"/>
    <property type="project" value="InterPro"/>
</dbReference>
<evidence type="ECO:0000313" key="15">
    <source>
        <dbReference type="EMBL" id="KAI8042326.1"/>
    </source>
</evidence>
<evidence type="ECO:0000256" key="3">
    <source>
        <dbReference type="ARBA" id="ARBA00008212"/>
    </source>
</evidence>
<dbReference type="GO" id="GO:0000724">
    <property type="term" value="P:double-strand break repair via homologous recombination"/>
    <property type="evidence" value="ECO:0007669"/>
    <property type="project" value="InterPro"/>
</dbReference>
<dbReference type="SUPFAM" id="SSF57850">
    <property type="entry name" value="RING/U-box"/>
    <property type="match status" value="1"/>
</dbReference>
<keyword evidence="6" id="KW-0479">Metal-binding</keyword>
<keyword evidence="5" id="KW-0808">Transferase</keyword>
<comment type="caution">
    <text evidence="15">The sequence shown here is derived from an EMBL/GenBank/DDBJ whole genome shotgun (WGS) entry which is preliminary data.</text>
</comment>
<dbReference type="InterPro" id="IPR013083">
    <property type="entry name" value="Znf_RING/FYVE/PHD"/>
</dbReference>
<evidence type="ECO:0000256" key="1">
    <source>
        <dbReference type="ARBA" id="ARBA00004123"/>
    </source>
</evidence>
<organism evidence="15 16">
    <name type="scientific">Drosophila gunungcola</name>
    <name type="common">fruit fly</name>
    <dbReference type="NCBI Taxonomy" id="103775"/>
    <lineage>
        <taxon>Eukaryota</taxon>
        <taxon>Metazoa</taxon>
        <taxon>Ecdysozoa</taxon>
        <taxon>Arthropoda</taxon>
        <taxon>Hexapoda</taxon>
        <taxon>Insecta</taxon>
        <taxon>Pterygota</taxon>
        <taxon>Neoptera</taxon>
        <taxon>Endopterygota</taxon>
        <taxon>Diptera</taxon>
        <taxon>Brachycera</taxon>
        <taxon>Muscomorpha</taxon>
        <taxon>Ephydroidea</taxon>
        <taxon>Drosophilidae</taxon>
        <taxon>Drosophila</taxon>
        <taxon>Sophophora</taxon>
    </lineage>
</organism>
<dbReference type="GO" id="GO:0061665">
    <property type="term" value="F:SUMO ligase activity"/>
    <property type="evidence" value="ECO:0007669"/>
    <property type="project" value="TreeGrafter"/>
</dbReference>
<feature type="domain" description="SP-RING-type" evidence="14">
    <location>
        <begin position="41"/>
        <end position="88"/>
    </location>
</feature>
<evidence type="ECO:0000256" key="5">
    <source>
        <dbReference type="ARBA" id="ARBA00022679"/>
    </source>
</evidence>
<keyword evidence="10" id="KW-0539">Nucleus</keyword>
<dbReference type="GO" id="GO:0008270">
    <property type="term" value="F:zinc ion binding"/>
    <property type="evidence" value="ECO:0007669"/>
    <property type="project" value="UniProtKB-KW"/>
</dbReference>
<keyword evidence="16" id="KW-1185">Reference proteome</keyword>
<evidence type="ECO:0000256" key="8">
    <source>
        <dbReference type="ARBA" id="ARBA00022786"/>
    </source>
</evidence>
<dbReference type="GO" id="GO:0016925">
    <property type="term" value="P:protein sumoylation"/>
    <property type="evidence" value="ECO:0007669"/>
    <property type="project" value="TreeGrafter"/>
</dbReference>
<dbReference type="AlphaFoldDB" id="A0A9P9YSK9"/>
<dbReference type="InterPro" id="IPR004181">
    <property type="entry name" value="Znf_MIZ"/>
</dbReference>
<comment type="similarity">
    <text evidence="3">Belongs to the NSE2 family.</text>
</comment>
<gene>
    <name evidence="15" type="ORF">M5D96_003629</name>
</gene>
<dbReference type="OrthoDB" id="26899at2759"/>
<dbReference type="PANTHER" id="PTHR21330">
    <property type="entry name" value="E3 SUMO-PROTEIN LIGASE NSE2"/>
    <property type="match status" value="1"/>
</dbReference>
<feature type="compositionally biased region" description="Basic and acidic residues" evidence="13">
    <location>
        <begin position="132"/>
        <end position="146"/>
    </location>
</feature>
<dbReference type="Gene3D" id="3.30.40.10">
    <property type="entry name" value="Zinc/RING finger domain, C3HC4 (zinc finger)"/>
    <property type="match status" value="1"/>
</dbReference>
<evidence type="ECO:0000259" key="14">
    <source>
        <dbReference type="Pfam" id="PF11789"/>
    </source>
</evidence>
<dbReference type="PANTHER" id="PTHR21330:SF1">
    <property type="entry name" value="E3 SUMO-PROTEIN LIGASE NSE2"/>
    <property type="match status" value="1"/>
</dbReference>
<evidence type="ECO:0000256" key="11">
    <source>
        <dbReference type="ARBA" id="ARBA00031731"/>
    </source>
</evidence>
<evidence type="ECO:0000256" key="6">
    <source>
        <dbReference type="ARBA" id="ARBA00022723"/>
    </source>
</evidence>
<dbReference type="InterPro" id="IPR026846">
    <property type="entry name" value="Nse2(Mms21)"/>
</dbReference>
<evidence type="ECO:0000256" key="10">
    <source>
        <dbReference type="ARBA" id="ARBA00023242"/>
    </source>
</evidence>
<proteinExistence type="inferred from homology"/>
<dbReference type="Proteomes" id="UP001059596">
    <property type="component" value="Unassembled WGS sequence"/>
</dbReference>
<evidence type="ECO:0000313" key="16">
    <source>
        <dbReference type="Proteomes" id="UP001059596"/>
    </source>
</evidence>
<accession>A0A9P9YSK9</accession>
<evidence type="ECO:0000256" key="4">
    <source>
        <dbReference type="ARBA" id="ARBA00020923"/>
    </source>
</evidence>
<sequence>MDFNHNVDGDLTSHLDTTKLLKEMSDDDDVVSMELPGVNIFSPYDPWTKALLRNPVRNTVCGHIYDRDVVHGLIKNNPGIRCPVAGCANRTYIHPAHLIEGAEIKQQMLQLIIQDALTDSQELSSDDEDTNREDNTDEVKKDADDD</sequence>
<evidence type="ECO:0000256" key="13">
    <source>
        <dbReference type="SAM" id="MobiDB-lite"/>
    </source>
</evidence>
<keyword evidence="7" id="KW-0863">Zinc-finger</keyword>
<evidence type="ECO:0000256" key="9">
    <source>
        <dbReference type="ARBA" id="ARBA00022833"/>
    </source>
</evidence>
<keyword evidence="9" id="KW-0862">Zinc</keyword>
<name>A0A9P9YSK9_9MUSC</name>
<reference evidence="15" key="1">
    <citation type="journal article" date="2023" name="Genome Biol. Evol.">
        <title>Long-read-based Genome Assembly of Drosophila gunungcola Reveals Fewer Chemosensory Genes in Flower-breeding Species.</title>
        <authorList>
            <person name="Negi A."/>
            <person name="Liao B.Y."/>
            <person name="Yeh S.D."/>
        </authorList>
    </citation>
    <scope>NUCLEOTIDE SEQUENCE</scope>
    <source>
        <strain evidence="15">Sukarami</strain>
    </source>
</reference>
<evidence type="ECO:0000256" key="2">
    <source>
        <dbReference type="ARBA" id="ARBA00004718"/>
    </source>
</evidence>
<protein>
    <recommendedName>
        <fullName evidence="4">E3 SUMO-protein ligase NSE2</fullName>
    </recommendedName>
    <alternativeName>
        <fullName evidence="11">E3 SUMO-protein transferase NSE2</fullName>
    </alternativeName>
    <alternativeName>
        <fullName evidence="12">Non-structural maintenance of chromosomes element 2 homolog</fullName>
    </alternativeName>
</protein>
<evidence type="ECO:0000256" key="7">
    <source>
        <dbReference type="ARBA" id="ARBA00022771"/>
    </source>
</evidence>
<feature type="region of interest" description="Disordered" evidence="13">
    <location>
        <begin position="120"/>
        <end position="146"/>
    </location>
</feature>
<comment type="subcellular location">
    <subcellularLocation>
        <location evidence="1">Nucleus</location>
    </subcellularLocation>
</comment>
<keyword evidence="8" id="KW-0833">Ubl conjugation pathway</keyword>
<dbReference type="CDD" id="cd16651">
    <property type="entry name" value="SPL-RING_NSE2"/>
    <property type="match status" value="1"/>
</dbReference>
<dbReference type="GO" id="GO:0005634">
    <property type="term" value="C:nucleus"/>
    <property type="evidence" value="ECO:0007669"/>
    <property type="project" value="UniProtKB-SubCell"/>
</dbReference>
<dbReference type="Pfam" id="PF11789">
    <property type="entry name" value="zf-Nse"/>
    <property type="match status" value="1"/>
</dbReference>
<comment type="pathway">
    <text evidence="2">Protein modification; protein sumoylation.</text>
</comment>